<comment type="caution">
    <text evidence="8">The sequence shown here is derived from an EMBL/GenBank/DDBJ whole genome shotgun (WGS) entry which is preliminary data.</text>
</comment>
<accession>A0A3L6E972</accession>
<keyword evidence="2" id="KW-0963">Cytoplasm</keyword>
<dbReference type="EMBL" id="NCVQ01000007">
    <property type="protein sequence ID" value="PWZ17499.1"/>
    <property type="molecule type" value="Genomic_DNA"/>
</dbReference>
<keyword evidence="5" id="KW-0378">Hydrolase</keyword>
<name>A0A3L6E972_MAIZE</name>
<dbReference type="GO" id="GO:0005737">
    <property type="term" value="C:cytoplasm"/>
    <property type="evidence" value="ECO:0007669"/>
    <property type="project" value="UniProtKB-SubCell"/>
</dbReference>
<dbReference type="PANTHER" id="PTHR28511">
    <property type="entry name" value="ENDONUCLEASE V"/>
    <property type="match status" value="1"/>
</dbReference>
<evidence type="ECO:0000256" key="1">
    <source>
        <dbReference type="ARBA" id="ARBA00004496"/>
    </source>
</evidence>
<dbReference type="AlphaFoldDB" id="A0A3L6E972"/>
<dbReference type="InterPro" id="IPR007581">
    <property type="entry name" value="Endonuclease-V"/>
</dbReference>
<keyword evidence="4 7" id="KW-0255">Endonuclease</keyword>
<evidence type="ECO:0000313" key="7">
    <source>
        <dbReference type="EMBL" id="PWZ17499.1"/>
    </source>
</evidence>
<dbReference type="GO" id="GO:0004519">
    <property type="term" value="F:endonuclease activity"/>
    <property type="evidence" value="ECO:0007669"/>
    <property type="project" value="UniProtKB-KW"/>
</dbReference>
<evidence type="ECO:0000256" key="6">
    <source>
        <dbReference type="SAM" id="MobiDB-lite"/>
    </source>
</evidence>
<comment type="subcellular location">
    <subcellularLocation>
        <location evidence="1">Cytoplasm</location>
    </subcellularLocation>
</comment>
<keyword evidence="3" id="KW-0540">Nuclease</keyword>
<proteinExistence type="predicted"/>
<evidence type="ECO:0000256" key="4">
    <source>
        <dbReference type="ARBA" id="ARBA00022759"/>
    </source>
</evidence>
<gene>
    <name evidence="8" type="ORF">Zm00014a_044374</name>
</gene>
<evidence type="ECO:0000313" key="9">
    <source>
        <dbReference type="Proteomes" id="UP000251960"/>
    </source>
</evidence>
<dbReference type="Pfam" id="PF04493">
    <property type="entry name" value="Endonuclease_5"/>
    <property type="match status" value="1"/>
</dbReference>
<evidence type="ECO:0000256" key="2">
    <source>
        <dbReference type="ARBA" id="ARBA00022490"/>
    </source>
</evidence>
<dbReference type="GO" id="GO:0016787">
    <property type="term" value="F:hydrolase activity"/>
    <property type="evidence" value="ECO:0007669"/>
    <property type="project" value="UniProtKB-KW"/>
</dbReference>
<dbReference type="EMBL" id="NCVQ01000007">
    <property type="protein sequence ID" value="PWZ17500.1"/>
    <property type="molecule type" value="Genomic_DNA"/>
</dbReference>
<sequence length="178" mass="19694">MDDAQGYQEGDDHDLVMQKQDGSKHKTCSRVNLFLKMNLPGVYLRWAQAPVLLGLLEKVKINAPHFCPQLLMVDGNGLLHPRASASSRFWFSLSSRSVLLVLADIPTIGVGKNLHQVDGLNQSEVRRQLGSKENCNRELVLLTGQSGTKWGMAMRSCPGSSKPIYVLLAVVEFSETNM</sequence>
<dbReference type="Proteomes" id="UP000251960">
    <property type="component" value="Chromosome 6"/>
</dbReference>
<dbReference type="PANTHER" id="PTHR28511:SF1">
    <property type="entry name" value="ENDONUCLEASE V"/>
    <property type="match status" value="1"/>
</dbReference>
<dbReference type="GO" id="GO:0006281">
    <property type="term" value="P:DNA repair"/>
    <property type="evidence" value="ECO:0007669"/>
    <property type="project" value="InterPro"/>
</dbReference>
<accession>A0A3L6E9L9</accession>
<organism evidence="8">
    <name type="scientific">Zea mays</name>
    <name type="common">Maize</name>
    <dbReference type="NCBI Taxonomy" id="4577"/>
    <lineage>
        <taxon>Eukaryota</taxon>
        <taxon>Viridiplantae</taxon>
        <taxon>Streptophyta</taxon>
        <taxon>Embryophyta</taxon>
        <taxon>Tracheophyta</taxon>
        <taxon>Spermatophyta</taxon>
        <taxon>Magnoliopsida</taxon>
        <taxon>Liliopsida</taxon>
        <taxon>Poales</taxon>
        <taxon>Poaceae</taxon>
        <taxon>PACMAD clade</taxon>
        <taxon>Panicoideae</taxon>
        <taxon>Andropogonodae</taxon>
        <taxon>Andropogoneae</taxon>
        <taxon>Tripsacinae</taxon>
        <taxon>Zea</taxon>
    </lineage>
</organism>
<reference evidence="8 9" key="1">
    <citation type="journal article" date="2018" name="Nat. Genet.">
        <title>Extensive intraspecific gene order and gene structural variations between Mo17 and other maize genomes.</title>
        <authorList>
            <person name="Sun S."/>
            <person name="Zhou Y."/>
            <person name="Chen J."/>
            <person name="Shi J."/>
            <person name="Zhao H."/>
            <person name="Zhao H."/>
            <person name="Song W."/>
            <person name="Zhang M."/>
            <person name="Cui Y."/>
            <person name="Dong X."/>
            <person name="Liu H."/>
            <person name="Ma X."/>
            <person name="Jiao Y."/>
            <person name="Wang B."/>
            <person name="Wei X."/>
            <person name="Stein J.C."/>
            <person name="Glaubitz J.C."/>
            <person name="Lu F."/>
            <person name="Yu G."/>
            <person name="Liang C."/>
            <person name="Fengler K."/>
            <person name="Li B."/>
            <person name="Rafalski A."/>
            <person name="Schnable P.S."/>
            <person name="Ware D.H."/>
            <person name="Buckler E.S."/>
            <person name="Lai J."/>
        </authorList>
    </citation>
    <scope>NUCLEOTIDE SEQUENCE [LARGE SCALE GENOMIC DNA]</scope>
    <source>
        <strain evidence="9">cv. Missouri 17</strain>
        <tissue evidence="8">Seedling</tissue>
    </source>
</reference>
<feature type="region of interest" description="Disordered" evidence="6">
    <location>
        <begin position="1"/>
        <end position="21"/>
    </location>
</feature>
<evidence type="ECO:0000256" key="3">
    <source>
        <dbReference type="ARBA" id="ARBA00022722"/>
    </source>
</evidence>
<protein>
    <submittedName>
        <fullName evidence="7">Endonuclease V</fullName>
    </submittedName>
</protein>
<evidence type="ECO:0000256" key="5">
    <source>
        <dbReference type="ARBA" id="ARBA00022801"/>
    </source>
</evidence>
<evidence type="ECO:0000313" key="8">
    <source>
        <dbReference type="EMBL" id="PWZ17500.1"/>
    </source>
</evidence>
<dbReference type="Gene3D" id="3.30.2170.10">
    <property type="entry name" value="archaeoglobus fulgidus dsm 4304 superfamily"/>
    <property type="match status" value="1"/>
</dbReference>